<dbReference type="GO" id="GO:0000289">
    <property type="term" value="P:nuclear-transcribed mRNA poly(A) tail shortening"/>
    <property type="evidence" value="ECO:0007669"/>
    <property type="project" value="UniProtKB-ARBA"/>
</dbReference>
<dbReference type="InterPro" id="IPR021858">
    <property type="entry name" value="Fun_TF"/>
</dbReference>
<proteinExistence type="predicted"/>
<dbReference type="GO" id="GO:0008270">
    <property type="term" value="F:zinc ion binding"/>
    <property type="evidence" value="ECO:0007669"/>
    <property type="project" value="InterPro"/>
</dbReference>
<evidence type="ECO:0000256" key="3">
    <source>
        <dbReference type="SAM" id="MobiDB-lite"/>
    </source>
</evidence>
<dbReference type="EMBL" id="CAJVRM010000640">
    <property type="protein sequence ID" value="CAG8982489.1"/>
    <property type="molecule type" value="Genomic_DNA"/>
</dbReference>
<feature type="region of interest" description="Disordered" evidence="3">
    <location>
        <begin position="17"/>
        <end position="40"/>
    </location>
</feature>
<keyword evidence="6" id="KW-1185">Reference proteome</keyword>
<feature type="compositionally biased region" description="Polar residues" evidence="3">
    <location>
        <begin position="159"/>
        <end position="170"/>
    </location>
</feature>
<dbReference type="OrthoDB" id="5278208at2759"/>
<dbReference type="GO" id="GO:0000981">
    <property type="term" value="F:DNA-binding transcription factor activity, RNA polymerase II-specific"/>
    <property type="evidence" value="ECO:0007669"/>
    <property type="project" value="InterPro"/>
</dbReference>
<feature type="region of interest" description="Disordered" evidence="3">
    <location>
        <begin position="58"/>
        <end position="84"/>
    </location>
</feature>
<dbReference type="InterPro" id="IPR036864">
    <property type="entry name" value="Zn2-C6_fun-type_DNA-bd_sf"/>
</dbReference>
<feature type="compositionally biased region" description="Polar residues" evidence="3">
    <location>
        <begin position="1006"/>
        <end position="1024"/>
    </location>
</feature>
<protein>
    <recommendedName>
        <fullName evidence="4">Zn(2)-C6 fungal-type domain-containing protein</fullName>
    </recommendedName>
</protein>
<feature type="compositionally biased region" description="Polar residues" evidence="3">
    <location>
        <begin position="987"/>
        <end position="996"/>
    </location>
</feature>
<feature type="compositionally biased region" description="Polar residues" evidence="3">
    <location>
        <begin position="791"/>
        <end position="810"/>
    </location>
</feature>
<feature type="domain" description="Zn(2)-C6 fungal-type" evidence="4">
    <location>
        <begin position="85"/>
        <end position="115"/>
    </location>
</feature>
<keyword evidence="2" id="KW-0539">Nucleus</keyword>
<dbReference type="PANTHER" id="PTHR37534:SF10">
    <property type="entry name" value="ZN(II)2CYS6 TRANSCRIPTION FACTOR (EUROFUNG)"/>
    <property type="match status" value="1"/>
</dbReference>
<dbReference type="SUPFAM" id="SSF57701">
    <property type="entry name" value="Zn2/Cys6 DNA-binding domain"/>
    <property type="match status" value="1"/>
</dbReference>
<dbReference type="PROSITE" id="PS50048">
    <property type="entry name" value="ZN2_CY6_FUNGAL_2"/>
    <property type="match status" value="1"/>
</dbReference>
<dbReference type="InterPro" id="IPR038635">
    <property type="entry name" value="CCR4-NOT_su2/3/5_C_sf"/>
</dbReference>
<feature type="compositionally biased region" description="Polar residues" evidence="3">
    <location>
        <begin position="820"/>
        <end position="857"/>
    </location>
</feature>
<feature type="compositionally biased region" description="Low complexity" evidence="3">
    <location>
        <begin position="197"/>
        <end position="212"/>
    </location>
</feature>
<dbReference type="Gene3D" id="2.30.30.1020">
    <property type="entry name" value="CCR4-NOT complex subunit 2/3/5, C-terminal domain"/>
    <property type="match status" value="1"/>
</dbReference>
<organism evidence="5 6">
    <name type="scientific">Hymenoscyphus albidus</name>
    <dbReference type="NCBI Taxonomy" id="595503"/>
    <lineage>
        <taxon>Eukaryota</taxon>
        <taxon>Fungi</taxon>
        <taxon>Dikarya</taxon>
        <taxon>Ascomycota</taxon>
        <taxon>Pezizomycotina</taxon>
        <taxon>Leotiomycetes</taxon>
        <taxon>Helotiales</taxon>
        <taxon>Helotiaceae</taxon>
        <taxon>Hymenoscyphus</taxon>
    </lineage>
</organism>
<feature type="compositionally biased region" description="Low complexity" evidence="3">
    <location>
        <begin position="858"/>
        <end position="876"/>
    </location>
</feature>
<dbReference type="GO" id="GO:0045944">
    <property type="term" value="P:positive regulation of transcription by RNA polymerase II"/>
    <property type="evidence" value="ECO:0007669"/>
    <property type="project" value="TreeGrafter"/>
</dbReference>
<accession>A0A9N9LWN5</accession>
<name>A0A9N9LWN5_9HELO</name>
<feature type="compositionally biased region" description="Polar residues" evidence="3">
    <location>
        <begin position="877"/>
        <end position="910"/>
    </location>
</feature>
<comment type="caution">
    <text evidence="5">The sequence shown here is derived from an EMBL/GenBank/DDBJ whole genome shotgun (WGS) entry which is preliminary data.</text>
</comment>
<evidence type="ECO:0000256" key="1">
    <source>
        <dbReference type="ARBA" id="ARBA00004123"/>
    </source>
</evidence>
<dbReference type="GO" id="GO:0005634">
    <property type="term" value="C:nucleus"/>
    <property type="evidence" value="ECO:0007669"/>
    <property type="project" value="UniProtKB-SubCell"/>
</dbReference>
<evidence type="ECO:0000259" key="4">
    <source>
        <dbReference type="PROSITE" id="PS50048"/>
    </source>
</evidence>
<dbReference type="GO" id="GO:0030015">
    <property type="term" value="C:CCR4-NOT core complex"/>
    <property type="evidence" value="ECO:0007669"/>
    <property type="project" value="UniProtKB-ARBA"/>
</dbReference>
<dbReference type="Pfam" id="PF00172">
    <property type="entry name" value="Zn_clus"/>
    <property type="match status" value="1"/>
</dbReference>
<dbReference type="Pfam" id="PF11951">
    <property type="entry name" value="Fungal_trans_2"/>
    <property type="match status" value="1"/>
</dbReference>
<reference evidence="5" key="1">
    <citation type="submission" date="2021-07" db="EMBL/GenBank/DDBJ databases">
        <authorList>
            <person name="Durling M."/>
        </authorList>
    </citation>
    <scope>NUCLEOTIDE SEQUENCE</scope>
</reference>
<dbReference type="CDD" id="cd00067">
    <property type="entry name" value="GAL4"/>
    <property type="match status" value="1"/>
</dbReference>
<feature type="region of interest" description="Disordered" evidence="3">
    <location>
        <begin position="786"/>
        <end position="1077"/>
    </location>
</feature>
<dbReference type="PANTHER" id="PTHR37534">
    <property type="entry name" value="TRANSCRIPTIONAL ACTIVATOR PROTEIN UGA3"/>
    <property type="match status" value="1"/>
</dbReference>
<feature type="region of interest" description="Disordered" evidence="3">
    <location>
        <begin position="109"/>
        <end position="212"/>
    </location>
</feature>
<dbReference type="Gene3D" id="4.10.240.10">
    <property type="entry name" value="Zn(2)-C6 fungal-type DNA-binding domain"/>
    <property type="match status" value="1"/>
</dbReference>
<evidence type="ECO:0000313" key="6">
    <source>
        <dbReference type="Proteomes" id="UP000701801"/>
    </source>
</evidence>
<dbReference type="SMART" id="SM00066">
    <property type="entry name" value="GAL4"/>
    <property type="match status" value="1"/>
</dbReference>
<evidence type="ECO:0000256" key="2">
    <source>
        <dbReference type="ARBA" id="ARBA00023242"/>
    </source>
</evidence>
<dbReference type="InterPro" id="IPR001138">
    <property type="entry name" value="Zn2Cys6_DnaBD"/>
</dbReference>
<feature type="compositionally biased region" description="Polar residues" evidence="3">
    <location>
        <begin position="1046"/>
        <end position="1061"/>
    </location>
</feature>
<sequence length="1257" mass="139499">MANPSYEEAIRRVSNVEIYPSHPGERPVTQNSSPSHQLSSASSYADLNYLFGAQDPAMIIQKPGRNRRKSTQGSEKTKHRRTRSGCYTCRSRRVKCDEAHPTCERCRKGGRECVYPEPPTSKGGGSRLQQDVHQESPGSSSDEDEGGPQRNLKTVPDENASQSLKPTGPQQADAGKFSGEIKRSSSETPSLVQDKGSSPTPSSEGSTGYSSYQSLMDSRLPRQAGSEKVDWNHLPSDLQFYLDYFYENITHLHYSLKYDSEDFIRTRLLDIALQNEPLLYAIVGFSAFQRTLQISGGKIQDFLQYYNKSVSLLLRSLKRGDRHSHGTILAMLQLATIEEFLGDWVNLIGHQKAAYRILTELYTPHTIMQSSMTRIILEWYVRFDVFAGLLGGFETVLSREWFSTSFDFYHCKVETEPTVLHWKIEAAVSQCRLVATDMSLLFAKMGKGEISIEQFMVENAQIGTRIEEWQTKMDPALMDDRYKVNDFSGAPPRDPNDIVDPYIPGIIYSGPLYAMNVASIDWHSIDLMHRYQTASTTQTQPSADIVHKAYVSCQLFEAMELWPGSPPGTIAACQASIAISVLFLPKDDRHSMWARRKLSVVESNGYIYPYTFRKKMAGLFHDESCMRWWHPNDEGYPTIIRSIRKFVEERSSAPKDLPAEGLRDMKSIFASMNLEDKEADAKSGVYAGQRGPQIQPASDQVQEMAGVLSDPNLFAAFQTASQANNNYPRTAAYQEDYPQVERWVWMLRGLESSYKELGHALTVLDNIASNGATWAFGGGVPMGNAGLGNPRPNNGPMTSFAQTIGGSSQAAAPLDLSEFPSLSNNQTQPSQSTWAATGNRNLGPSANLRMQPSALSSQQQQQQQMNTQQQTQQQQQDDLFNSSSQLPSNQGGFRFGNQNAVGQTSQSNTADEFPPLNRNANGEIGQDRGSSLIPNVGFGAPANGLGFGSANPPQPSRNNGLLNALSGSGRAPPGNHITPTGLPGASNPRQQTDPSQGQGGVGEDSSPFSNSQFPSTSARENTTPHPAMPSRTNPRPDGLPQHSEMAVSQSHTAEPGSPSSQDADEPEPGQRAHDPLAHMSGIDKWGLKGWSFMMNNFPDYSALVNGSSITNLGFDLTSPEPFSGEVYSVWDNEPSRPAIPQFSIPECYRVHNVNSLESKIQNFNDEALIFMFYSNPGDIQQVMAAQELHTRNWRYHKKLQQWLTKDDMMVPQTLGNGTERGYYIFFDIKLWQRERRELTLIYEDLESLPSGPVSRVG</sequence>
<comment type="subcellular location">
    <subcellularLocation>
        <location evidence="1">Nucleus</location>
    </subcellularLocation>
</comment>
<dbReference type="InterPro" id="IPR007282">
    <property type="entry name" value="NOT2/3/5_C"/>
</dbReference>
<evidence type="ECO:0000313" key="5">
    <source>
        <dbReference type="EMBL" id="CAG8982489.1"/>
    </source>
</evidence>
<dbReference type="PROSITE" id="PS00463">
    <property type="entry name" value="ZN2_CY6_FUNGAL_1"/>
    <property type="match status" value="1"/>
</dbReference>
<dbReference type="GO" id="GO:0000976">
    <property type="term" value="F:transcription cis-regulatory region binding"/>
    <property type="evidence" value="ECO:0007669"/>
    <property type="project" value="TreeGrafter"/>
</dbReference>
<dbReference type="Pfam" id="PF04153">
    <property type="entry name" value="NOT2_3_5_C"/>
    <property type="match status" value="1"/>
</dbReference>
<gene>
    <name evidence="5" type="ORF">HYALB_00002269</name>
</gene>
<dbReference type="AlphaFoldDB" id="A0A9N9LWN5"/>
<dbReference type="Proteomes" id="UP000701801">
    <property type="component" value="Unassembled WGS sequence"/>
</dbReference>